<dbReference type="InterPro" id="IPR051237">
    <property type="entry name" value="Ferric-chelate_Red/DefProt"/>
</dbReference>
<dbReference type="Pfam" id="PF02014">
    <property type="entry name" value="Reeler"/>
    <property type="match status" value="1"/>
</dbReference>
<organism evidence="4">
    <name type="scientific">Camponotus floridanus</name>
    <name type="common">Florida carpenter ant</name>
    <dbReference type="NCBI Taxonomy" id="104421"/>
    <lineage>
        <taxon>Eukaryota</taxon>
        <taxon>Metazoa</taxon>
        <taxon>Ecdysozoa</taxon>
        <taxon>Arthropoda</taxon>
        <taxon>Hexapoda</taxon>
        <taxon>Insecta</taxon>
        <taxon>Pterygota</taxon>
        <taxon>Neoptera</taxon>
        <taxon>Endopterygota</taxon>
        <taxon>Hymenoptera</taxon>
        <taxon>Apocrita</taxon>
        <taxon>Aculeata</taxon>
        <taxon>Formicoidea</taxon>
        <taxon>Formicidae</taxon>
        <taxon>Formicinae</taxon>
        <taxon>Camponotus</taxon>
    </lineage>
</organism>
<keyword evidence="1" id="KW-0732">Signal</keyword>
<reference evidence="3 4" key="1">
    <citation type="journal article" date="2010" name="Science">
        <title>Genomic comparison of the ants Camponotus floridanus and Harpegnathos saltator.</title>
        <authorList>
            <person name="Bonasio R."/>
            <person name="Zhang G."/>
            <person name="Ye C."/>
            <person name="Mutti N.S."/>
            <person name="Fang X."/>
            <person name="Qin N."/>
            <person name="Donahue G."/>
            <person name="Yang P."/>
            <person name="Li Q."/>
            <person name="Li C."/>
            <person name="Zhang P."/>
            <person name="Huang Z."/>
            <person name="Berger S.L."/>
            <person name="Reinberg D."/>
            <person name="Wang J."/>
            <person name="Liebig J."/>
        </authorList>
    </citation>
    <scope>NUCLEOTIDE SEQUENCE [LARGE SCALE GENOMIC DNA]</scope>
    <source>
        <strain evidence="4">C129</strain>
    </source>
</reference>
<keyword evidence="4" id="KW-1185">Reference proteome</keyword>
<accession>E2AIX0</accession>
<dbReference type="PANTHER" id="PTHR45828">
    <property type="entry name" value="CYTOCHROME B561/FERRIC REDUCTASE TRANSMEMBRANE"/>
    <property type="match status" value="1"/>
</dbReference>
<dbReference type="Proteomes" id="UP000000311">
    <property type="component" value="Unassembled WGS sequence"/>
</dbReference>
<sequence>MHPVRYITILFAFVVFSSISVYGFPDGAPVDACVKPRPNQPYHGEARSQPLNTSPYKILSSSSQYVPGSQITVSIRGASFQGFFIQARDSNTNKWIGSWEQTPNTKIHAECSAVTHADPREKEQATFIWNAPPNARGSVYFTGTVLKDYATFWSDLVSQVTQ</sequence>
<dbReference type="EMBL" id="GL439905">
    <property type="protein sequence ID" value="EFN66649.1"/>
    <property type="molecule type" value="Genomic_DNA"/>
</dbReference>
<feature type="signal peptide" evidence="1">
    <location>
        <begin position="1"/>
        <end position="23"/>
    </location>
</feature>
<dbReference type="OrthoDB" id="2419613at2759"/>
<dbReference type="STRING" id="104421.E2AIX0"/>
<dbReference type="CDD" id="cd08544">
    <property type="entry name" value="Reeler"/>
    <property type="match status" value="1"/>
</dbReference>
<dbReference type="OMA" id="LIWKAPQ"/>
<name>E2AIX0_CAMFO</name>
<dbReference type="KEGG" id="cfo:105252910"/>
<dbReference type="PANTHER" id="PTHR45828:SF40">
    <property type="entry name" value="REELIN DOMAIN-CONTAINING PROTEIN"/>
    <property type="match status" value="1"/>
</dbReference>
<dbReference type="InParanoid" id="E2AIX0"/>
<dbReference type="AlphaFoldDB" id="E2AIX0"/>
<evidence type="ECO:0000313" key="4">
    <source>
        <dbReference type="Proteomes" id="UP000000311"/>
    </source>
</evidence>
<feature type="chain" id="PRO_5003157180" evidence="1">
    <location>
        <begin position="24"/>
        <end position="162"/>
    </location>
</feature>
<dbReference type="InterPro" id="IPR042307">
    <property type="entry name" value="Reeler_sf"/>
</dbReference>
<evidence type="ECO:0000256" key="1">
    <source>
        <dbReference type="SAM" id="SignalP"/>
    </source>
</evidence>
<evidence type="ECO:0000259" key="2">
    <source>
        <dbReference type="PROSITE" id="PS51019"/>
    </source>
</evidence>
<protein>
    <submittedName>
        <fullName evidence="3">Putative ferric-chelate reductase 1</fullName>
    </submittedName>
</protein>
<dbReference type="GO" id="GO:0016020">
    <property type="term" value="C:membrane"/>
    <property type="evidence" value="ECO:0007669"/>
    <property type="project" value="TreeGrafter"/>
</dbReference>
<evidence type="ECO:0000313" key="3">
    <source>
        <dbReference type="EMBL" id="EFN66649.1"/>
    </source>
</evidence>
<feature type="domain" description="Reelin" evidence="2">
    <location>
        <begin position="18"/>
        <end position="162"/>
    </location>
</feature>
<gene>
    <name evidence="3" type="ORF">EAG_15684</name>
</gene>
<proteinExistence type="predicted"/>
<dbReference type="InterPro" id="IPR002861">
    <property type="entry name" value="Reeler_dom"/>
</dbReference>
<dbReference type="PROSITE" id="PS51019">
    <property type="entry name" value="REELIN"/>
    <property type="match status" value="1"/>
</dbReference>
<dbReference type="Gene3D" id="2.60.40.4060">
    <property type="entry name" value="Reeler domain"/>
    <property type="match status" value="1"/>
</dbReference>